<feature type="coiled-coil region" evidence="1">
    <location>
        <begin position="43"/>
        <end position="72"/>
    </location>
</feature>
<gene>
    <name evidence="3" type="ORF">CD32_17075</name>
</gene>
<accession>A0A0A3IIC8</accession>
<dbReference type="Proteomes" id="UP000030437">
    <property type="component" value="Unassembled WGS sequence"/>
</dbReference>
<protein>
    <submittedName>
        <fullName evidence="3">Uncharacterized protein</fullName>
    </submittedName>
</protein>
<dbReference type="EMBL" id="JPVP01000059">
    <property type="protein sequence ID" value="KGR82578.1"/>
    <property type="molecule type" value="Genomic_DNA"/>
</dbReference>
<evidence type="ECO:0000313" key="3">
    <source>
        <dbReference type="EMBL" id="KGR82578.1"/>
    </source>
</evidence>
<feature type="transmembrane region" description="Helical" evidence="2">
    <location>
        <begin position="20"/>
        <end position="38"/>
    </location>
</feature>
<proteinExistence type="predicted"/>
<keyword evidence="1" id="KW-0175">Coiled coil</keyword>
<organism evidence="3 4">
    <name type="scientific">Lysinibacillus odysseyi 34hs-1 = NBRC 100172</name>
    <dbReference type="NCBI Taxonomy" id="1220589"/>
    <lineage>
        <taxon>Bacteria</taxon>
        <taxon>Bacillati</taxon>
        <taxon>Bacillota</taxon>
        <taxon>Bacilli</taxon>
        <taxon>Bacillales</taxon>
        <taxon>Bacillaceae</taxon>
        <taxon>Lysinibacillus</taxon>
    </lineage>
</organism>
<name>A0A0A3IIC8_9BACI</name>
<keyword evidence="4" id="KW-1185">Reference proteome</keyword>
<reference evidence="3 4" key="1">
    <citation type="submission" date="2014-02" db="EMBL/GenBank/DDBJ databases">
        <title>Draft genome sequence of Lysinibacillus odysseyi NBRC 100172.</title>
        <authorList>
            <person name="Zhang F."/>
            <person name="Wang G."/>
            <person name="Zhang L."/>
        </authorList>
    </citation>
    <scope>NUCLEOTIDE SEQUENCE [LARGE SCALE GENOMIC DNA]</scope>
    <source>
        <strain evidence="3 4">NBRC 100172</strain>
    </source>
</reference>
<sequence>MEKLILNWGFLYFPEDKTTYIPAAIEMLLLFLIVFFLFKWLRKNSAKQAAEAQKLEERALKERDKRIEIEKKHL</sequence>
<dbReference type="AlphaFoldDB" id="A0A0A3IIC8"/>
<evidence type="ECO:0000313" key="4">
    <source>
        <dbReference type="Proteomes" id="UP000030437"/>
    </source>
</evidence>
<keyword evidence="2" id="KW-0472">Membrane</keyword>
<dbReference type="RefSeq" id="WP_036156881.1">
    <property type="nucleotide sequence ID" value="NZ_AVCX01000002.1"/>
</dbReference>
<evidence type="ECO:0000256" key="1">
    <source>
        <dbReference type="SAM" id="Coils"/>
    </source>
</evidence>
<comment type="caution">
    <text evidence="3">The sequence shown here is derived from an EMBL/GenBank/DDBJ whole genome shotgun (WGS) entry which is preliminary data.</text>
</comment>
<evidence type="ECO:0000256" key="2">
    <source>
        <dbReference type="SAM" id="Phobius"/>
    </source>
</evidence>
<dbReference type="eggNOG" id="ENOG5030C0Y">
    <property type="taxonomic scope" value="Bacteria"/>
</dbReference>
<keyword evidence="2" id="KW-0812">Transmembrane</keyword>
<keyword evidence="2" id="KW-1133">Transmembrane helix</keyword>